<sequence>MEGDPFPLFRCILSSSPTSLNVDFAPELFSDQLLRAYQLWLQKRRKCHAEVAFLDKRSTYGWLSQSRVYHPDQYPPYFCAQHDQSSGKYMAQLVFSRLYCAYRHLSQMESPELVESVVIELFTTLSNKDMWSQVDEHFAVEERYPRLRQVIIRPQAHEHFERQHAQIFADLFKSCARRKVLQIHWGVAMENVYPPLPDDAGRESKERSTELHSNHA</sequence>
<keyword evidence="3" id="KW-1185">Reference proteome</keyword>
<dbReference type="Proteomes" id="UP001497453">
    <property type="component" value="Chromosome 2"/>
</dbReference>
<feature type="compositionally biased region" description="Basic and acidic residues" evidence="1">
    <location>
        <begin position="199"/>
        <end position="216"/>
    </location>
</feature>
<evidence type="ECO:0000256" key="1">
    <source>
        <dbReference type="SAM" id="MobiDB-lite"/>
    </source>
</evidence>
<accession>A0ABP1D538</accession>
<evidence type="ECO:0000313" key="3">
    <source>
        <dbReference type="Proteomes" id="UP001497453"/>
    </source>
</evidence>
<dbReference type="EMBL" id="OZ037945">
    <property type="protein sequence ID" value="CAL1703006.1"/>
    <property type="molecule type" value="Genomic_DNA"/>
</dbReference>
<gene>
    <name evidence="2" type="ORF">GFSPODELE1_LOCUS4351</name>
</gene>
<name>A0ABP1D538_9APHY</name>
<evidence type="ECO:0000313" key="2">
    <source>
        <dbReference type="EMBL" id="CAL1703006.1"/>
    </source>
</evidence>
<organism evidence="2 3">
    <name type="scientific">Somion occarium</name>
    <dbReference type="NCBI Taxonomy" id="3059160"/>
    <lineage>
        <taxon>Eukaryota</taxon>
        <taxon>Fungi</taxon>
        <taxon>Dikarya</taxon>
        <taxon>Basidiomycota</taxon>
        <taxon>Agaricomycotina</taxon>
        <taxon>Agaricomycetes</taxon>
        <taxon>Polyporales</taxon>
        <taxon>Cerrenaceae</taxon>
        <taxon>Somion</taxon>
    </lineage>
</organism>
<reference evidence="3" key="1">
    <citation type="submission" date="2024-04" db="EMBL/GenBank/DDBJ databases">
        <authorList>
            <person name="Shaw F."/>
            <person name="Minotto A."/>
        </authorList>
    </citation>
    <scope>NUCLEOTIDE SEQUENCE [LARGE SCALE GENOMIC DNA]</scope>
</reference>
<protein>
    <submittedName>
        <fullName evidence="2">Uncharacterized protein</fullName>
    </submittedName>
</protein>
<proteinExistence type="predicted"/>
<feature type="region of interest" description="Disordered" evidence="1">
    <location>
        <begin position="196"/>
        <end position="216"/>
    </location>
</feature>